<reference evidence="1 2" key="1">
    <citation type="submission" date="2019-03" db="EMBL/GenBank/DDBJ databases">
        <title>Draft genome sequences of novel Actinobacteria.</title>
        <authorList>
            <person name="Sahin N."/>
            <person name="Ay H."/>
            <person name="Saygin H."/>
        </authorList>
    </citation>
    <scope>NUCLEOTIDE SEQUENCE [LARGE SCALE GENOMIC DNA]</scope>
    <source>
        <strain evidence="1 2">CH32</strain>
    </source>
</reference>
<protein>
    <submittedName>
        <fullName evidence="1">Uncharacterized protein</fullName>
    </submittedName>
</protein>
<comment type="caution">
    <text evidence="1">The sequence shown here is derived from an EMBL/GenBank/DDBJ whole genome shotgun (WGS) entry which is preliminary data.</text>
</comment>
<sequence>MHRAEFLAGAAEVGHLLGVEANIVNAWPMRSNGFPEPIIQLRAGAIWDIRGVNASGRELSQVFDGA</sequence>
<dbReference type="OrthoDB" id="3789221at2"/>
<dbReference type="EMBL" id="SMKQ01000008">
    <property type="protein sequence ID" value="TDD54638.1"/>
    <property type="molecule type" value="Genomic_DNA"/>
</dbReference>
<keyword evidence="2" id="KW-1185">Reference proteome</keyword>
<dbReference type="AlphaFoldDB" id="A0A4R4Z8Q9"/>
<dbReference type="RefSeq" id="WP_132609308.1">
    <property type="nucleotide sequence ID" value="NZ_SMKQ01000008.1"/>
</dbReference>
<dbReference type="Proteomes" id="UP000295302">
    <property type="component" value="Unassembled WGS sequence"/>
</dbReference>
<organism evidence="1 2">
    <name type="scientific">Nonomuraea terrae</name>
    <dbReference type="NCBI Taxonomy" id="2530383"/>
    <lineage>
        <taxon>Bacteria</taxon>
        <taxon>Bacillati</taxon>
        <taxon>Actinomycetota</taxon>
        <taxon>Actinomycetes</taxon>
        <taxon>Streptosporangiales</taxon>
        <taxon>Streptosporangiaceae</taxon>
        <taxon>Nonomuraea</taxon>
    </lineage>
</organism>
<gene>
    <name evidence="1" type="ORF">E1286_05475</name>
</gene>
<accession>A0A4R4Z8Q9</accession>
<name>A0A4R4Z8Q9_9ACTN</name>
<proteinExistence type="predicted"/>
<evidence type="ECO:0000313" key="1">
    <source>
        <dbReference type="EMBL" id="TDD54638.1"/>
    </source>
</evidence>
<evidence type="ECO:0000313" key="2">
    <source>
        <dbReference type="Proteomes" id="UP000295302"/>
    </source>
</evidence>